<keyword evidence="2" id="KW-1133">Transmembrane helix</keyword>
<gene>
    <name evidence="3" type="ORF">FDG2_2212</name>
</gene>
<keyword evidence="2" id="KW-0812">Transmembrane</keyword>
<proteinExistence type="predicted"/>
<feature type="region of interest" description="Disordered" evidence="1">
    <location>
        <begin position="46"/>
        <end position="85"/>
    </location>
</feature>
<evidence type="ECO:0000313" key="4">
    <source>
        <dbReference type="Proteomes" id="UP000199013"/>
    </source>
</evidence>
<dbReference type="EMBL" id="FLUV01000922">
    <property type="protein sequence ID" value="SBW22074.1"/>
    <property type="molecule type" value="Genomic_DNA"/>
</dbReference>
<keyword evidence="4" id="KW-1185">Reference proteome</keyword>
<evidence type="ECO:0000256" key="1">
    <source>
        <dbReference type="SAM" id="MobiDB-lite"/>
    </source>
</evidence>
<name>A0A1C3NX96_9ACTN</name>
<feature type="compositionally biased region" description="Basic residues" evidence="1">
    <location>
        <begin position="47"/>
        <end position="66"/>
    </location>
</feature>
<keyword evidence="2" id="KW-0472">Membrane</keyword>
<dbReference type="AlphaFoldDB" id="A0A1C3NX96"/>
<organism evidence="3 4">
    <name type="scientific">Candidatus Protofrankia californiensis</name>
    <dbReference type="NCBI Taxonomy" id="1839754"/>
    <lineage>
        <taxon>Bacteria</taxon>
        <taxon>Bacillati</taxon>
        <taxon>Actinomycetota</taxon>
        <taxon>Actinomycetes</taxon>
        <taxon>Frankiales</taxon>
        <taxon>Frankiaceae</taxon>
        <taxon>Protofrankia</taxon>
    </lineage>
</organism>
<reference evidence="4" key="1">
    <citation type="submission" date="2016-02" db="EMBL/GenBank/DDBJ databases">
        <authorList>
            <person name="Wibberg D."/>
        </authorList>
    </citation>
    <scope>NUCLEOTIDE SEQUENCE [LARGE SCALE GENOMIC DNA]</scope>
</reference>
<feature type="region of interest" description="Disordered" evidence="1">
    <location>
        <begin position="243"/>
        <end position="271"/>
    </location>
</feature>
<evidence type="ECO:0000313" key="3">
    <source>
        <dbReference type="EMBL" id="SBW22074.1"/>
    </source>
</evidence>
<sequence length="271" mass="28952">MGLDPVLRQDPWQRFHALADVGTTLFVSSRAMDEADRCDRLAVAARRQARRRRHPGQPQTGHRRRQPGAGIPASAAEHAAELGGSAAADGNGRSGFLTSVRMTFGVAGRVLTRIRHDRPHAGGTEPAARVAVFRALRPDFVLYDRPGLFDRIGLICSSFFPTYPCSWHQCGDAAGTGQRDAGAIAEHRVAQARPAMPLRYAAVALSEAGGHSLPTGAMWLDLSVVVGCVLLALLLGCWVRPRSGGRPRRDQKGGTGKGGRKGGAGKRRGTE</sequence>
<feature type="compositionally biased region" description="Basic residues" evidence="1">
    <location>
        <begin position="258"/>
        <end position="271"/>
    </location>
</feature>
<feature type="transmembrane region" description="Helical" evidence="2">
    <location>
        <begin position="217"/>
        <end position="239"/>
    </location>
</feature>
<accession>A0A1C3NX96</accession>
<evidence type="ECO:0000256" key="2">
    <source>
        <dbReference type="SAM" id="Phobius"/>
    </source>
</evidence>
<protein>
    <submittedName>
        <fullName evidence="3">Uncharacterized protein</fullName>
    </submittedName>
</protein>
<dbReference type="Proteomes" id="UP000199013">
    <property type="component" value="Unassembled WGS sequence"/>
</dbReference>